<feature type="compositionally biased region" description="Basic and acidic residues" evidence="2">
    <location>
        <begin position="201"/>
        <end position="212"/>
    </location>
</feature>
<dbReference type="EMBL" id="HADZ01008889">
    <property type="protein sequence ID" value="SBP72830.1"/>
    <property type="molecule type" value="Transcribed_RNA"/>
</dbReference>
<feature type="compositionally biased region" description="Basic and acidic residues" evidence="2">
    <location>
        <begin position="172"/>
        <end position="182"/>
    </location>
</feature>
<feature type="compositionally biased region" description="Low complexity" evidence="2">
    <location>
        <begin position="11"/>
        <end position="28"/>
    </location>
</feature>
<organism evidence="3">
    <name type="scientific">Nothobranchius kadleci</name>
    <name type="common">African annual killifish</name>
    <dbReference type="NCBI Taxonomy" id="1051664"/>
    <lineage>
        <taxon>Eukaryota</taxon>
        <taxon>Metazoa</taxon>
        <taxon>Chordata</taxon>
        <taxon>Craniata</taxon>
        <taxon>Vertebrata</taxon>
        <taxon>Euteleostomi</taxon>
        <taxon>Actinopterygii</taxon>
        <taxon>Neopterygii</taxon>
        <taxon>Teleostei</taxon>
        <taxon>Neoteleostei</taxon>
        <taxon>Acanthomorphata</taxon>
        <taxon>Ovalentaria</taxon>
        <taxon>Atherinomorphae</taxon>
        <taxon>Cyprinodontiformes</taxon>
        <taxon>Nothobranchiidae</taxon>
        <taxon>Nothobranchius</taxon>
    </lineage>
</organism>
<evidence type="ECO:0000313" key="3">
    <source>
        <dbReference type="EMBL" id="SBP72830.1"/>
    </source>
</evidence>
<protein>
    <submittedName>
        <fullName evidence="3">Ankyrin 3a</fullName>
    </submittedName>
</protein>
<feature type="region of interest" description="Disordered" evidence="2">
    <location>
        <begin position="10"/>
        <end position="47"/>
    </location>
</feature>
<feature type="compositionally biased region" description="Polar residues" evidence="2">
    <location>
        <begin position="295"/>
        <end position="308"/>
    </location>
</feature>
<name>A0A1A8C298_NOTKA</name>
<accession>A0A1A8C298</accession>
<feature type="region of interest" description="Disordered" evidence="2">
    <location>
        <begin position="201"/>
        <end position="403"/>
    </location>
</feature>
<feature type="coiled-coil region" evidence="1">
    <location>
        <begin position="59"/>
        <end position="86"/>
    </location>
</feature>
<feature type="compositionally biased region" description="Basic and acidic residues" evidence="2">
    <location>
        <begin position="278"/>
        <end position="294"/>
    </location>
</feature>
<reference evidence="3" key="1">
    <citation type="submission" date="2016-05" db="EMBL/GenBank/DDBJ databases">
        <authorList>
            <person name="Lavstsen T."/>
            <person name="Jespersen J.S."/>
        </authorList>
    </citation>
    <scope>NUCLEOTIDE SEQUENCE</scope>
    <source>
        <tissue evidence="3">Brain</tissue>
    </source>
</reference>
<reference evidence="3" key="2">
    <citation type="submission" date="2016-06" db="EMBL/GenBank/DDBJ databases">
        <title>The genome of a short-lived fish provides insights into sex chromosome evolution and the genetic control of aging.</title>
        <authorList>
            <person name="Reichwald K."/>
            <person name="Felder M."/>
            <person name="Petzold A."/>
            <person name="Koch P."/>
            <person name="Groth M."/>
            <person name="Platzer M."/>
        </authorList>
    </citation>
    <scope>NUCLEOTIDE SEQUENCE</scope>
    <source>
        <tissue evidence="3">Brain</tissue>
    </source>
</reference>
<gene>
    <name evidence="3" type="primary">ANK3A</name>
</gene>
<feature type="compositionally biased region" description="Low complexity" evidence="2">
    <location>
        <begin position="329"/>
        <end position="354"/>
    </location>
</feature>
<feature type="compositionally biased region" description="Polar residues" evidence="2">
    <location>
        <begin position="355"/>
        <end position="366"/>
    </location>
</feature>
<evidence type="ECO:0000256" key="2">
    <source>
        <dbReference type="SAM" id="MobiDB-lite"/>
    </source>
</evidence>
<feature type="compositionally biased region" description="Basic and acidic residues" evidence="2">
    <location>
        <begin position="367"/>
        <end position="397"/>
    </location>
</feature>
<feature type="compositionally biased region" description="Basic and acidic residues" evidence="2">
    <location>
        <begin position="29"/>
        <end position="38"/>
    </location>
</feature>
<evidence type="ECO:0000256" key="1">
    <source>
        <dbReference type="SAM" id="Coils"/>
    </source>
</evidence>
<proteinExistence type="predicted"/>
<feature type="region of interest" description="Disordered" evidence="2">
    <location>
        <begin position="172"/>
        <end position="191"/>
    </location>
</feature>
<sequence>MCEFEVDMAFSTSSPSLSSVSSITPSSPDRVRLGDGERAVATNQSREDAGLKAVEMEVREDMEKVVERVTAQLAEENRLVEKLLERELIKKVERKCEMVTKDRSSMADGNILLVEQKWSVDQETDEINEQHDLIQDGRQGEGFEMERIGDGENVSKENLCLTEAEHEVEKGAVEAESIKKGIDPASEIQKVDEDCEDIILEKDRTNDTHGDDDLAPEDQTVSDLSPQAWAEALQQRQPSESGSNEEEVEERSSKIQEETFGSLLEETKEEGSEEEEEITKARDHGEPDRVDKNMRSLSGWHSDSSSVNVEPPTPGRSVSSDLLDKQESQENSSDSITSSSRGESGRSRQNGNNSKHSPQDVSSESSTSRKDGTLVSEKRVQQAEGARKTRRKDDRKSGDKKHH</sequence>
<dbReference type="AlphaFoldDB" id="A0A1A8C298"/>
<keyword evidence="1" id="KW-0175">Coiled coil</keyword>